<dbReference type="STRING" id="42256.RradSPS_0452"/>
<keyword evidence="4" id="KW-1185">Reference proteome</keyword>
<keyword evidence="1" id="KW-0812">Transmembrane</keyword>
<dbReference type="Proteomes" id="UP001281130">
    <property type="component" value="Unassembled WGS sequence"/>
</dbReference>
<dbReference type="HOGENOM" id="CLU_1480971_0_0_11"/>
<proteinExistence type="predicted"/>
<keyword evidence="1" id="KW-1133">Transmembrane helix</keyword>
<dbReference type="KEGG" id="rrd:RradSPS_0452"/>
<feature type="transmembrane region" description="Helical" evidence="1">
    <location>
        <begin position="12"/>
        <end position="31"/>
    </location>
</feature>
<feature type="transmembrane region" description="Helical" evidence="1">
    <location>
        <begin position="147"/>
        <end position="169"/>
    </location>
</feature>
<feature type="transmembrane region" description="Helical" evidence="1">
    <location>
        <begin position="108"/>
        <end position="126"/>
    </location>
</feature>
<dbReference type="RefSeq" id="WP_159449876.1">
    <property type="nucleotide sequence ID" value="NZ_CP007514.1"/>
</dbReference>
<accession>A0A023X144</accession>
<sequence length="182" mass="18328">MARFLPRSRAAWAALVVAVAAFLVLDVLALLGSEFAAGLLVSLVGIACGAAVAALAARPLIRRSKPGGPGRFLWFFGGIASLFVIAVGGSALAGIPLFPTAEGGRVSFLLYGLAFGFGSAVCAFSSGGARSGPLFDEGGSSGAALRAVVAVLAFVLAFAVLCLLGYVFIEFVLAPLARSFAT</sequence>
<feature type="transmembrane region" description="Helical" evidence="1">
    <location>
        <begin position="73"/>
        <end position="96"/>
    </location>
</feature>
<name>A0A023X144_RUBRA</name>
<evidence type="ECO:0000313" key="3">
    <source>
        <dbReference type="EMBL" id="MDX5893151.1"/>
    </source>
</evidence>
<dbReference type="AlphaFoldDB" id="A0A023X144"/>
<evidence type="ECO:0000256" key="1">
    <source>
        <dbReference type="SAM" id="Phobius"/>
    </source>
</evidence>
<reference evidence="2 4" key="1">
    <citation type="submission" date="2014-03" db="EMBL/GenBank/DDBJ databases">
        <title>Complete genome sequence of the Radio-Resistant Rubrobacter radiotolerans RSPS-4.</title>
        <authorList>
            <person name="Egas C.C."/>
            <person name="Barroso C.C."/>
            <person name="Froufe H.J.C."/>
            <person name="Pacheco J.J."/>
            <person name="Albuquerque L.L."/>
            <person name="da Costa M.M.S."/>
        </authorList>
    </citation>
    <scope>NUCLEOTIDE SEQUENCE [LARGE SCALE GENOMIC DNA]</scope>
    <source>
        <strain evidence="2 4">RSPS-4</strain>
    </source>
</reference>
<reference evidence="3" key="2">
    <citation type="submission" date="2023-11" db="EMBL/GenBank/DDBJ databases">
        <title>MicrobeMod: A computational toolkit for identifying prokaryotic methylation and restriction-modification with nanopore sequencing.</title>
        <authorList>
            <person name="Crits-Christoph A."/>
            <person name="Kang S.C."/>
            <person name="Lee H."/>
            <person name="Ostrov N."/>
        </authorList>
    </citation>
    <scope>NUCLEOTIDE SEQUENCE</scope>
    <source>
        <strain evidence="3">ATCC 51242</strain>
    </source>
</reference>
<dbReference type="Proteomes" id="UP000025229">
    <property type="component" value="Chromosome"/>
</dbReference>
<evidence type="ECO:0000313" key="2">
    <source>
        <dbReference type="EMBL" id="AHY45735.1"/>
    </source>
</evidence>
<protein>
    <submittedName>
        <fullName evidence="2">Uncharacterized protein</fullName>
    </submittedName>
</protein>
<feature type="transmembrane region" description="Helical" evidence="1">
    <location>
        <begin position="37"/>
        <end position="61"/>
    </location>
</feature>
<organism evidence="2 4">
    <name type="scientific">Rubrobacter radiotolerans</name>
    <name type="common">Arthrobacter radiotolerans</name>
    <dbReference type="NCBI Taxonomy" id="42256"/>
    <lineage>
        <taxon>Bacteria</taxon>
        <taxon>Bacillati</taxon>
        <taxon>Actinomycetota</taxon>
        <taxon>Rubrobacteria</taxon>
        <taxon>Rubrobacterales</taxon>
        <taxon>Rubrobacteraceae</taxon>
        <taxon>Rubrobacter</taxon>
    </lineage>
</organism>
<evidence type="ECO:0000313" key="4">
    <source>
        <dbReference type="Proteomes" id="UP000025229"/>
    </source>
</evidence>
<dbReference type="EMBL" id="JAWXXX010000001">
    <property type="protein sequence ID" value="MDX5893151.1"/>
    <property type="molecule type" value="Genomic_DNA"/>
</dbReference>
<keyword evidence="1" id="KW-0472">Membrane</keyword>
<gene>
    <name evidence="2" type="ORF">RradSPS_0452</name>
    <name evidence="3" type="ORF">SIL72_03805</name>
</gene>
<dbReference type="EMBL" id="CP007514">
    <property type="protein sequence ID" value="AHY45735.1"/>
    <property type="molecule type" value="Genomic_DNA"/>
</dbReference>